<dbReference type="InterPro" id="IPR027417">
    <property type="entry name" value="P-loop_NTPase"/>
</dbReference>
<keyword evidence="3" id="KW-1185">Reference proteome</keyword>
<dbReference type="NCBIfam" id="TIGR02786">
    <property type="entry name" value="addB_alphas"/>
    <property type="match status" value="1"/>
</dbReference>
<name>A0A6L8W5H8_9PROT</name>
<feature type="domain" description="PD-(D/E)XK endonuclease-like" evidence="1">
    <location>
        <begin position="719"/>
        <end position="966"/>
    </location>
</feature>
<dbReference type="Pfam" id="PF12705">
    <property type="entry name" value="PDDEXK_1"/>
    <property type="match status" value="1"/>
</dbReference>
<gene>
    <name evidence="2" type="primary">addB</name>
    <name evidence="2" type="ORF">GQE98_03655</name>
</gene>
<proteinExistence type="predicted"/>
<dbReference type="InterPro" id="IPR038726">
    <property type="entry name" value="PDDEXK_AddAB-type"/>
</dbReference>
<evidence type="ECO:0000313" key="2">
    <source>
        <dbReference type="EMBL" id="MZR29724.1"/>
    </source>
</evidence>
<dbReference type="EMBL" id="WTUW01000001">
    <property type="protein sequence ID" value="MZR29724.1"/>
    <property type="molecule type" value="Genomic_DNA"/>
</dbReference>
<evidence type="ECO:0000313" key="3">
    <source>
        <dbReference type="Proteomes" id="UP000476030"/>
    </source>
</evidence>
<evidence type="ECO:0000259" key="1">
    <source>
        <dbReference type="Pfam" id="PF12705"/>
    </source>
</evidence>
<reference evidence="2 3" key="1">
    <citation type="submission" date="2019-12" db="EMBL/GenBank/DDBJ databases">
        <title>Snethiella sp. nov. sp. isolated from sea sand.</title>
        <authorList>
            <person name="Kim J."/>
            <person name="Jeong S.E."/>
            <person name="Jung H.S."/>
            <person name="Jeon C.O."/>
        </authorList>
    </citation>
    <scope>NUCLEOTIDE SEQUENCE [LARGE SCALE GENOMIC DNA]</scope>
    <source>
        <strain evidence="2 3">DP05</strain>
    </source>
</reference>
<protein>
    <submittedName>
        <fullName evidence="2">Double-strand break repair protein AddB</fullName>
    </submittedName>
</protein>
<dbReference type="Proteomes" id="UP000476030">
    <property type="component" value="Unassembled WGS sequence"/>
</dbReference>
<accession>A0A6L8W5H8</accession>
<sequence length="994" mass="109650">MKEQRTSPRILNIPPEYAFVDVLAKELLRRHGATSQSLGEITILTTTRRAARALQSAFLRETEGRPLMLPRMRPIGDVEEDELLLESDIGIGGVGEKLLSLPPAIDPLRRQLLLSRLIQARNDSAGSIAEAAGLATALARFLDQIQTEGLDLADLEKLVPSEYAAHWQITLEFLEILSLNWPAILSEEGAIDPALRRDLLLRAQVAHWQEKPPEGPVYAVGSTGSIPATALLLKTVAELPNGTVVLPGLDRHLDTESWQTLRRDPTHPQHGLALLLDKLGVSRDDVVDLVDENCRSSATARAALLAEALRPAATSDQWQQAAVPVKAALEGVRRLDCLDAQSEAQSIALLMRQALETDGKTAVLITPDRDLSRRVGTELRRWDIDVDDSAGISLDQSPPGVFLRLLARLIESEAEPVALLAALKHPLAAGGSAPEQFRRHVRALERAALRGPRPASGFDGIAGALSMSSADEDVKSWFQDLAAMAAPLEALVRHEHVDFTEFLTAFIRFAEVMSMPAEAEGPALWRGNFGDATANFISELLRAADVLVDFDPTAWPELLDNLMRGRMVRPQYGLHPRLQIWGPIEGRLGRADLVILGGLNEGSWPPDAGNDPWMSRPMREKFGLPLPEQKIGLSAHDFQQAFGAREVVMTRAGKIDGTPTVPSRWLLRLETFLKKFDMALDKGAAQAIFDWQQQLDQPVVVQPILAPRPTPPVDARPRRLSVTRIEKWIKDPYSIFAEQILKLSPLDDISTDPSAADKGTFIHAALEDFINYYPVQLPPDAREKLLEFGRDAFGDVLSYPTVWAFWWPRFERIADWFIEFETARRKKFKTLGTEVKGQIKIPAPHADFVLSGTADRIDALLVDGSLSIVDYKTGAPPSIREVETGVAPQLALEAAMLARNGFPDTAVAPVEELAYIRLSGSDPAGEFRTAGGKKAPPAETLANEAYDGLLRLIAQFDRQATPYLSCPRPDLPYRFNDYEHLARVKEWSSGEDQE</sequence>
<dbReference type="SUPFAM" id="SSF52540">
    <property type="entry name" value="P-loop containing nucleoside triphosphate hydrolases"/>
    <property type="match status" value="1"/>
</dbReference>
<dbReference type="AlphaFoldDB" id="A0A6L8W5H8"/>
<organism evidence="2 3">
    <name type="scientific">Sneathiella litorea</name>
    <dbReference type="NCBI Taxonomy" id="2606216"/>
    <lineage>
        <taxon>Bacteria</taxon>
        <taxon>Pseudomonadati</taxon>
        <taxon>Pseudomonadota</taxon>
        <taxon>Alphaproteobacteria</taxon>
        <taxon>Sneathiellales</taxon>
        <taxon>Sneathiellaceae</taxon>
        <taxon>Sneathiella</taxon>
    </lineage>
</organism>
<comment type="caution">
    <text evidence="2">The sequence shown here is derived from an EMBL/GenBank/DDBJ whole genome shotgun (WGS) entry which is preliminary data.</text>
</comment>
<dbReference type="InterPro" id="IPR014153">
    <property type="entry name" value="Ds_break_AddB"/>
</dbReference>
<dbReference type="RefSeq" id="WP_161314197.1">
    <property type="nucleotide sequence ID" value="NZ_WTUW01000001.1"/>
</dbReference>